<keyword evidence="6 8" id="KW-1133">Transmembrane helix</keyword>
<keyword evidence="7 8" id="KW-0472">Membrane</keyword>
<keyword evidence="5 8" id="KW-0812">Transmembrane</keyword>
<organism evidence="9 10">
    <name type="scientific">Pseudoleptotrichia goodfellowii</name>
    <dbReference type="NCBI Taxonomy" id="157692"/>
    <lineage>
        <taxon>Bacteria</taxon>
        <taxon>Fusobacteriati</taxon>
        <taxon>Fusobacteriota</taxon>
        <taxon>Fusobacteriia</taxon>
        <taxon>Fusobacteriales</taxon>
        <taxon>Leptotrichiaceae</taxon>
        <taxon>Pseudoleptotrichia</taxon>
    </lineage>
</organism>
<name>A0A510JCD4_9FUSO</name>
<dbReference type="PANTHER" id="PTHR34979">
    <property type="entry name" value="INNER MEMBRANE PROTEIN YGAZ"/>
    <property type="match status" value="1"/>
</dbReference>
<evidence type="ECO:0000256" key="7">
    <source>
        <dbReference type="ARBA" id="ARBA00023136"/>
    </source>
</evidence>
<keyword evidence="3" id="KW-0813">Transport</keyword>
<dbReference type="Pfam" id="PF03591">
    <property type="entry name" value="AzlC"/>
    <property type="match status" value="1"/>
</dbReference>
<evidence type="ECO:0000256" key="2">
    <source>
        <dbReference type="ARBA" id="ARBA00010735"/>
    </source>
</evidence>
<comment type="similarity">
    <text evidence="2">Belongs to the AzlC family.</text>
</comment>
<evidence type="ECO:0000256" key="6">
    <source>
        <dbReference type="ARBA" id="ARBA00022989"/>
    </source>
</evidence>
<dbReference type="EMBL" id="AP019822">
    <property type="protein sequence ID" value="BBM35865.1"/>
    <property type="molecule type" value="Genomic_DNA"/>
</dbReference>
<feature type="transmembrane region" description="Helical" evidence="8">
    <location>
        <begin position="130"/>
        <end position="154"/>
    </location>
</feature>
<dbReference type="InterPro" id="IPR011606">
    <property type="entry name" value="Brnchd-chn_aa_trnsp_permease"/>
</dbReference>
<evidence type="ECO:0000256" key="1">
    <source>
        <dbReference type="ARBA" id="ARBA00004651"/>
    </source>
</evidence>
<feature type="transmembrane region" description="Helical" evidence="8">
    <location>
        <begin position="43"/>
        <end position="66"/>
    </location>
</feature>
<comment type="subcellular location">
    <subcellularLocation>
        <location evidence="1">Cell membrane</location>
        <topology evidence="1">Multi-pass membrane protein</topology>
    </subcellularLocation>
</comment>
<accession>A0A510JCD4</accession>
<feature type="transmembrane region" description="Helical" evidence="8">
    <location>
        <begin position="72"/>
        <end position="93"/>
    </location>
</feature>
<evidence type="ECO:0000256" key="4">
    <source>
        <dbReference type="ARBA" id="ARBA00022475"/>
    </source>
</evidence>
<proteinExistence type="inferred from homology"/>
<evidence type="ECO:0000256" key="3">
    <source>
        <dbReference type="ARBA" id="ARBA00022448"/>
    </source>
</evidence>
<dbReference type="Proteomes" id="UP000321606">
    <property type="component" value="Chromosome"/>
</dbReference>
<gene>
    <name evidence="9" type="ORF">JCM16774_0795</name>
</gene>
<evidence type="ECO:0000313" key="9">
    <source>
        <dbReference type="EMBL" id="BBM35865.1"/>
    </source>
</evidence>
<sequence>MGHKGKLENYLKGVKDGLGIGIAYIPSGMTLGLISNSFGMKSILMALMSLTLYAGSAQTILLKALYISKSTFIEIAVSVFMINLRYSLLNLIIYREIKNHTTLGERIFVGLGLTDETVAYLRIRKAKNPYYIKGVNTLPYLLFGAGSVIGSLFGDLIPEIFSASMNFILYAAFLSLLVSALKANFKYIKVVLIVIVFKKIFEYIPVSNGWAMIFIMFLSSLVYALMTYKEGVKENE</sequence>
<feature type="transmembrane region" description="Helical" evidence="8">
    <location>
        <begin position="160"/>
        <end position="180"/>
    </location>
</feature>
<dbReference type="GO" id="GO:0005886">
    <property type="term" value="C:plasma membrane"/>
    <property type="evidence" value="ECO:0007669"/>
    <property type="project" value="UniProtKB-SubCell"/>
</dbReference>
<evidence type="ECO:0000256" key="8">
    <source>
        <dbReference type="SAM" id="Phobius"/>
    </source>
</evidence>
<evidence type="ECO:0000313" key="10">
    <source>
        <dbReference type="Proteomes" id="UP000321606"/>
    </source>
</evidence>
<reference evidence="9 10" key="1">
    <citation type="submission" date="2019-07" db="EMBL/GenBank/DDBJ databases">
        <title>Complete Genome Sequence of Leptotrichia goodfellowii Strain JCM 16774.</title>
        <authorList>
            <person name="Watanabe S."/>
            <person name="Cui L."/>
        </authorList>
    </citation>
    <scope>NUCLEOTIDE SEQUENCE [LARGE SCALE GENOMIC DNA]</scope>
    <source>
        <strain evidence="9 10">JCM16774</strain>
    </source>
</reference>
<dbReference type="KEGG" id="lgo:JCM16774_0795"/>
<dbReference type="AlphaFoldDB" id="A0A510JCD4"/>
<dbReference type="GO" id="GO:1903785">
    <property type="term" value="P:L-valine transmembrane transport"/>
    <property type="evidence" value="ECO:0007669"/>
    <property type="project" value="TreeGrafter"/>
</dbReference>
<feature type="transmembrane region" description="Helical" evidence="8">
    <location>
        <begin position="210"/>
        <end position="228"/>
    </location>
</feature>
<feature type="transmembrane region" description="Helical" evidence="8">
    <location>
        <begin position="17"/>
        <end position="36"/>
    </location>
</feature>
<dbReference type="PANTHER" id="PTHR34979:SF1">
    <property type="entry name" value="INNER MEMBRANE PROTEIN YGAZ"/>
    <property type="match status" value="1"/>
</dbReference>
<evidence type="ECO:0000256" key="5">
    <source>
        <dbReference type="ARBA" id="ARBA00022692"/>
    </source>
</evidence>
<dbReference type="OrthoDB" id="81530at2"/>
<keyword evidence="4" id="KW-1003">Cell membrane</keyword>
<protein>
    <submittedName>
        <fullName evidence="9">AzlC protein</fullName>
    </submittedName>
</protein>
<dbReference type="STRING" id="714315.GCA_000516535_00786"/>